<evidence type="ECO:0000259" key="2">
    <source>
        <dbReference type="SMART" id="SM01080"/>
    </source>
</evidence>
<keyword evidence="1" id="KW-0812">Transmembrane</keyword>
<dbReference type="SMART" id="SM01080">
    <property type="entry name" value="CHASE2"/>
    <property type="match status" value="1"/>
</dbReference>
<feature type="domain" description="CHASE2" evidence="2">
    <location>
        <begin position="3"/>
        <end position="225"/>
    </location>
</feature>
<protein>
    <recommendedName>
        <fullName evidence="2">CHASE2 domain-containing protein</fullName>
    </recommendedName>
</protein>
<reference evidence="3" key="1">
    <citation type="journal article" date="2014" name="Front. Microbiol.">
        <title>High frequency of phylogenetically diverse reductive dehalogenase-homologous genes in deep subseafloor sedimentary metagenomes.</title>
        <authorList>
            <person name="Kawai M."/>
            <person name="Futagami T."/>
            <person name="Toyoda A."/>
            <person name="Takaki Y."/>
            <person name="Nishi S."/>
            <person name="Hori S."/>
            <person name="Arai W."/>
            <person name="Tsubouchi T."/>
            <person name="Morono Y."/>
            <person name="Uchiyama I."/>
            <person name="Ito T."/>
            <person name="Fujiyama A."/>
            <person name="Inagaki F."/>
            <person name="Takami H."/>
        </authorList>
    </citation>
    <scope>NUCLEOTIDE SEQUENCE</scope>
    <source>
        <strain evidence="3">Expedition CK06-06</strain>
    </source>
</reference>
<feature type="transmembrane region" description="Helical" evidence="1">
    <location>
        <begin position="207"/>
        <end position="226"/>
    </location>
</feature>
<keyword evidence="1" id="KW-0472">Membrane</keyword>
<feature type="transmembrane region" description="Helical" evidence="1">
    <location>
        <begin position="233"/>
        <end position="254"/>
    </location>
</feature>
<sequence>GKLGRYQNWPRAYFAEVLLYLDEVKAVGIDILFAEPDTLPIEAQKYYAKPSFDSLLENAIKENGKVVLVSSFDDKPIFTKFNRIGLGEILTDDDGVVRKGFYTIFGQKTFAAEIGEMIKHEIKQERFLIQFLSENSFRRISFSDVYLKRVPKEYFKEKIVLIGGTAQGLFDFQSVPFKSEGNFPGVLIHANLVNNFINTIEINEISYSYVILLTFILSVILGLLTLNKSIKVYLIFNAILYLLFIIITFILFSLKT</sequence>
<accession>X1EHA7</accession>
<dbReference type="Pfam" id="PF05226">
    <property type="entry name" value="CHASE2"/>
    <property type="match status" value="1"/>
</dbReference>
<dbReference type="AlphaFoldDB" id="X1EHA7"/>
<keyword evidence="1" id="KW-1133">Transmembrane helix</keyword>
<gene>
    <name evidence="3" type="ORF">S03H2_21745</name>
</gene>
<comment type="caution">
    <text evidence="3">The sequence shown here is derived from an EMBL/GenBank/DDBJ whole genome shotgun (WGS) entry which is preliminary data.</text>
</comment>
<name>X1EHA7_9ZZZZ</name>
<evidence type="ECO:0000313" key="3">
    <source>
        <dbReference type="EMBL" id="GAH31957.1"/>
    </source>
</evidence>
<organism evidence="3">
    <name type="scientific">marine sediment metagenome</name>
    <dbReference type="NCBI Taxonomy" id="412755"/>
    <lineage>
        <taxon>unclassified sequences</taxon>
        <taxon>metagenomes</taxon>
        <taxon>ecological metagenomes</taxon>
    </lineage>
</organism>
<dbReference type="InterPro" id="IPR007890">
    <property type="entry name" value="CHASE2"/>
</dbReference>
<dbReference type="EMBL" id="BARU01011613">
    <property type="protein sequence ID" value="GAH31957.1"/>
    <property type="molecule type" value="Genomic_DNA"/>
</dbReference>
<proteinExistence type="predicted"/>
<feature type="non-terminal residue" evidence="3">
    <location>
        <position position="1"/>
    </location>
</feature>
<evidence type="ECO:0000256" key="1">
    <source>
        <dbReference type="SAM" id="Phobius"/>
    </source>
</evidence>